<dbReference type="EMBL" id="JAABLM010000010">
    <property type="protein sequence ID" value="NBL65402.1"/>
    <property type="molecule type" value="Genomic_DNA"/>
</dbReference>
<protein>
    <submittedName>
        <fullName evidence="2">SPOR domain-containing protein</fullName>
    </submittedName>
</protein>
<evidence type="ECO:0000259" key="1">
    <source>
        <dbReference type="PROSITE" id="PS51724"/>
    </source>
</evidence>
<dbReference type="InterPro" id="IPR007730">
    <property type="entry name" value="SPOR-like_dom"/>
</dbReference>
<dbReference type="RefSeq" id="WP_166537226.1">
    <property type="nucleotide sequence ID" value="NZ_JAABLM010000010.1"/>
</dbReference>
<dbReference type="Pfam" id="PF05036">
    <property type="entry name" value="SPOR"/>
    <property type="match status" value="1"/>
</dbReference>
<name>A0ABW9Z953_9FLAO</name>
<evidence type="ECO:0000313" key="2">
    <source>
        <dbReference type="EMBL" id="NBL65402.1"/>
    </source>
</evidence>
<comment type="caution">
    <text evidence="2">The sequence shown here is derived from an EMBL/GenBank/DDBJ whole genome shotgun (WGS) entry which is preliminary data.</text>
</comment>
<dbReference type="InterPro" id="IPR041268">
    <property type="entry name" value="HU-CCDC81_bac_2"/>
</dbReference>
<dbReference type="Pfam" id="PF18174">
    <property type="entry name" value="HU-CCDC81_bac_1"/>
    <property type="match status" value="1"/>
</dbReference>
<proteinExistence type="predicted"/>
<reference evidence="3" key="1">
    <citation type="submission" date="2020-01" db="EMBL/GenBank/DDBJ databases">
        <title>Sphingomonas sp. strain CSW-10.</title>
        <authorList>
            <person name="Chen W.-M."/>
        </authorList>
    </citation>
    <scope>NUCLEOTIDE SEQUENCE [LARGE SCALE GENOMIC DNA]</scope>
    <source>
        <strain evidence="3">NST-5</strain>
    </source>
</reference>
<dbReference type="PROSITE" id="PS51724">
    <property type="entry name" value="SPOR"/>
    <property type="match status" value="1"/>
</dbReference>
<dbReference type="InterPro" id="IPR036680">
    <property type="entry name" value="SPOR-like_sf"/>
</dbReference>
<evidence type="ECO:0000313" key="3">
    <source>
        <dbReference type="Proteomes" id="UP000798602"/>
    </source>
</evidence>
<dbReference type="Pfam" id="PF18175">
    <property type="entry name" value="HU-CCDC81_bac_2"/>
    <property type="match status" value="1"/>
</dbReference>
<feature type="domain" description="SPOR" evidence="1">
    <location>
        <begin position="234"/>
        <end position="311"/>
    </location>
</feature>
<dbReference type="Proteomes" id="UP000798602">
    <property type="component" value="Unassembled WGS sequence"/>
</dbReference>
<sequence>MKIEHHISQLLYRYQCVTVPGFGAFLTEMQPARLLESNSAFYPPRKIISFNGNLKNNDGLLATHISQNEKISYENAVQDINNAVESWKNELQNNQPLTLNNIGQFSLNTEGNLRFEPSETINYFTGSFGLNSFVSPAITREIFAETETAAQEIPVLQLEPEKTSRPYFKYAAIFVLGLGTAGFFANNFYNNYQDNIAAENLMVQKEVQKKVQDKIQEATFFIETPLPAVTLSVKEQKLNYHIVAGAFRNENNAQKIFEKLSAKGFKARRIDKNRHGLHPVLYGSFTTLAEAQTEMKKIQKTENAEAWLLIQEL</sequence>
<organism evidence="2 3">
    <name type="scientific">Flavobacterium ichthyis</name>
    <dbReference type="NCBI Taxonomy" id="2698827"/>
    <lineage>
        <taxon>Bacteria</taxon>
        <taxon>Pseudomonadati</taxon>
        <taxon>Bacteroidota</taxon>
        <taxon>Flavobacteriia</taxon>
        <taxon>Flavobacteriales</taxon>
        <taxon>Flavobacteriaceae</taxon>
        <taxon>Flavobacterium</taxon>
    </lineage>
</organism>
<gene>
    <name evidence="2" type="ORF">GV828_09350</name>
</gene>
<dbReference type="SUPFAM" id="SSF110997">
    <property type="entry name" value="Sporulation related repeat"/>
    <property type="match status" value="1"/>
</dbReference>
<dbReference type="InterPro" id="IPR040495">
    <property type="entry name" value="HU-CCDC81_bac_1"/>
</dbReference>
<dbReference type="Gene3D" id="3.30.70.1070">
    <property type="entry name" value="Sporulation related repeat"/>
    <property type="match status" value="1"/>
</dbReference>
<accession>A0ABW9Z953</accession>
<keyword evidence="3" id="KW-1185">Reference proteome</keyword>